<keyword evidence="2" id="KW-1185">Reference proteome</keyword>
<protein>
    <submittedName>
        <fullName evidence="1">Uncharacterized protein</fullName>
    </submittedName>
</protein>
<evidence type="ECO:0000313" key="2">
    <source>
        <dbReference type="Proteomes" id="UP001165960"/>
    </source>
</evidence>
<gene>
    <name evidence="1" type="ORF">DSO57_1024700</name>
</gene>
<name>A0ACC2SFJ2_9FUNG</name>
<comment type="caution">
    <text evidence="1">The sequence shown here is derived from an EMBL/GenBank/DDBJ whole genome shotgun (WGS) entry which is preliminary data.</text>
</comment>
<dbReference type="EMBL" id="QTSX02005105">
    <property type="protein sequence ID" value="KAJ9061034.1"/>
    <property type="molecule type" value="Genomic_DNA"/>
</dbReference>
<dbReference type="Proteomes" id="UP001165960">
    <property type="component" value="Unassembled WGS sequence"/>
</dbReference>
<accession>A0ACC2SFJ2</accession>
<sequence>MFRLLWFPLGVLASAPYPVDELMVGYNALGYHYRLPAGFRWSGLPHDFGRYHESSEGNLTTAYFDSTGNPMDTFFDSTGSRFRLTEATRFFRLVPVNPGFEKEGEWYNIKTQYKISHALPLGNTIKVQDIRSFNILSFLENIPYNPAKAECWDGDMRVKGYSWLGYKPFLGRLYLQNEMILEYYPPAHLLPSKSKLYNFIFPISLENGQCDSIFA</sequence>
<evidence type="ECO:0000313" key="1">
    <source>
        <dbReference type="EMBL" id="KAJ9061034.1"/>
    </source>
</evidence>
<proteinExistence type="predicted"/>
<organism evidence="1 2">
    <name type="scientific">Entomophthora muscae</name>
    <dbReference type="NCBI Taxonomy" id="34485"/>
    <lineage>
        <taxon>Eukaryota</taxon>
        <taxon>Fungi</taxon>
        <taxon>Fungi incertae sedis</taxon>
        <taxon>Zoopagomycota</taxon>
        <taxon>Entomophthoromycotina</taxon>
        <taxon>Entomophthoromycetes</taxon>
        <taxon>Entomophthorales</taxon>
        <taxon>Entomophthoraceae</taxon>
        <taxon>Entomophthora</taxon>
    </lineage>
</organism>
<reference evidence="1" key="1">
    <citation type="submission" date="2022-04" db="EMBL/GenBank/DDBJ databases">
        <title>Genome of the entomopathogenic fungus Entomophthora muscae.</title>
        <authorList>
            <person name="Elya C."/>
            <person name="Lovett B.R."/>
            <person name="Lee E."/>
            <person name="Macias A.M."/>
            <person name="Hajek A.E."/>
            <person name="De Bivort B.L."/>
            <person name="Kasson M.T."/>
            <person name="De Fine Licht H.H."/>
            <person name="Stajich J.E."/>
        </authorList>
    </citation>
    <scope>NUCLEOTIDE SEQUENCE</scope>
    <source>
        <strain evidence="1">Berkeley</strain>
    </source>
</reference>